<dbReference type="EMBL" id="JAHKKG010000011">
    <property type="protein sequence ID" value="MBU2668330.1"/>
    <property type="molecule type" value="Genomic_DNA"/>
</dbReference>
<evidence type="ECO:0000313" key="2">
    <source>
        <dbReference type="EMBL" id="MBU2668330.1"/>
    </source>
</evidence>
<dbReference type="InterPro" id="IPR036894">
    <property type="entry name" value="YbaB-like_sf"/>
</dbReference>
<evidence type="ECO:0000256" key="1">
    <source>
        <dbReference type="SAM" id="MobiDB-lite"/>
    </source>
</evidence>
<dbReference type="RefSeq" id="WP_215792593.1">
    <property type="nucleotide sequence ID" value="NZ_JAHKKG010000011.1"/>
</dbReference>
<dbReference type="InterPro" id="IPR004401">
    <property type="entry name" value="YbaB/EbfC"/>
</dbReference>
<proteinExistence type="predicted"/>
<comment type="caution">
    <text evidence="2">The sequence shown here is derived from an EMBL/GenBank/DDBJ whole genome shotgun (WGS) entry which is preliminary data.</text>
</comment>
<protein>
    <submittedName>
        <fullName evidence="2">YbaB/EbfC family nucleoid-associated protein</fullName>
    </submittedName>
</protein>
<dbReference type="SUPFAM" id="SSF82607">
    <property type="entry name" value="YbaB-like"/>
    <property type="match status" value="1"/>
</dbReference>
<dbReference type="Proteomes" id="UP001519654">
    <property type="component" value="Unassembled WGS sequence"/>
</dbReference>
<organism evidence="2 3">
    <name type="scientific">Paractinoplanes bogorensis</name>
    <dbReference type="NCBI Taxonomy" id="1610840"/>
    <lineage>
        <taxon>Bacteria</taxon>
        <taxon>Bacillati</taxon>
        <taxon>Actinomycetota</taxon>
        <taxon>Actinomycetes</taxon>
        <taxon>Micromonosporales</taxon>
        <taxon>Micromonosporaceae</taxon>
        <taxon>Paractinoplanes</taxon>
    </lineage>
</organism>
<dbReference type="Pfam" id="PF02575">
    <property type="entry name" value="YbaB_DNA_bd"/>
    <property type="match status" value="1"/>
</dbReference>
<sequence length="129" mass="14314">MPQDPEDFLVDWERKVEQQTAKTTELSHRMQEVRATAESHGGEAVVTVDHSGGLAGLDLSERAMRLPPAELAATILETSRRAQSRLAERMNDLVTGLYGEGSETANFIGGTYAEQFPRPPEDDEESDRR</sequence>
<reference evidence="2 3" key="1">
    <citation type="submission" date="2021-06" db="EMBL/GenBank/DDBJ databases">
        <title>Actinoplanes lichenicola sp. nov., and Actinoplanes ovalisporus sp. nov., isolated from lichen in Thailand.</title>
        <authorList>
            <person name="Saeng-In P."/>
            <person name="Kanchanasin P."/>
            <person name="Yuki M."/>
            <person name="Kudo T."/>
            <person name="Ohkuma M."/>
            <person name="Phongsopitanun W."/>
            <person name="Tanasupawat S."/>
        </authorList>
    </citation>
    <scope>NUCLEOTIDE SEQUENCE [LARGE SCALE GENOMIC DNA]</scope>
    <source>
        <strain evidence="2 3">NBRC 110975</strain>
    </source>
</reference>
<evidence type="ECO:0000313" key="3">
    <source>
        <dbReference type="Proteomes" id="UP001519654"/>
    </source>
</evidence>
<keyword evidence="3" id="KW-1185">Reference proteome</keyword>
<dbReference type="Gene3D" id="3.30.1310.10">
    <property type="entry name" value="Nucleoid-associated protein YbaB-like domain"/>
    <property type="match status" value="1"/>
</dbReference>
<accession>A0ABS5YXZ7</accession>
<gene>
    <name evidence="2" type="ORF">KOI35_32940</name>
</gene>
<feature type="region of interest" description="Disordered" evidence="1">
    <location>
        <begin position="108"/>
        <end position="129"/>
    </location>
</feature>
<name>A0ABS5YXZ7_9ACTN</name>